<dbReference type="RefSeq" id="WP_134172275.1">
    <property type="nucleotide sequence ID" value="NZ_SODI01000001.1"/>
</dbReference>
<dbReference type="OrthoDB" id="9795626at2"/>
<keyword evidence="6" id="KW-1185">Reference proteome</keyword>
<dbReference type="Gene3D" id="3.40.50.300">
    <property type="entry name" value="P-loop containing nucleotide triphosphate hydrolases"/>
    <property type="match status" value="2"/>
</dbReference>
<dbReference type="PANTHER" id="PTHR32114">
    <property type="entry name" value="ABC TRANSPORTER ABCH.3"/>
    <property type="match status" value="1"/>
</dbReference>
<evidence type="ECO:0000313" key="5">
    <source>
        <dbReference type="EMBL" id="TFD79979.1"/>
    </source>
</evidence>
<proteinExistence type="inferred from homology"/>
<dbReference type="InterPro" id="IPR038729">
    <property type="entry name" value="Rad50/SbcC_AAA"/>
</dbReference>
<dbReference type="Pfam" id="PF13558">
    <property type="entry name" value="SbcC_Walker_B"/>
    <property type="match status" value="1"/>
</dbReference>
<dbReference type="EMBL" id="SOHQ01000019">
    <property type="protein sequence ID" value="TFD79979.1"/>
    <property type="molecule type" value="Genomic_DNA"/>
</dbReference>
<name>A0A4Y8KS62_9MICO</name>
<dbReference type="Pfam" id="PF13476">
    <property type="entry name" value="AAA_23"/>
    <property type="match status" value="1"/>
</dbReference>
<sequence>MKIKKLRLAGFGPFKSEQFVDFEAFDADGIFLITGKTGAGKSSILDAICFALYGQVPRFSGSEQQLRSDHCAATDPTYVELDFAINDTDYRLLRTPQYERAKKNGSGMTTAAPTAILQIKNRDGWRGIAAKPGAVGQELAAILPLKQDQFLQVILLAQNRFQRFLLAKTEERREVLRNLCGSSRFAQLETDLILRRKGLDDELGAVQRAIAEHAAAAAHQLRLVDGVTNPDLAWFTTALSRLRDELDQAAVHVESAAEALTRAAAEDNDAAETARRQGRRAAAAAKLLVLDEQHRQVTQLRAVLNRAVRAARVWPQIRSSRAAEVNAAAANAGEADARACWLDLRRSTSEHMNAVSTDGPGVAEGVVLQKSIDELLGRLGALGAALLDEEQLPGLDSEVGALAASLVSSTTALAAAEARLDVLPTEIEKLAANHSMVAVAAAGEKQADAERIRVRAALQAAEDVVACQRTADLASDALLERSRENTAAALSYEALLARRFAGHAQELASQLLDGTPCSVCGSPEHPNPATVEAEPVTELDLERSRTVMLERQESLTAAHGLVSAASARLAEVKALASNRGVGELRLEVESAEEVLRAIRGASEQLGRLALELAQHREELASEQAGLVNIRAERDAVAATHGERTANRDLLRARVSAHHAGFASIGAQMNELQRELDAARALHAALALSREREASRDAAVAALRSETDREGFTDEADAVDARLDDARIREVETEVRDYDDALAAARAASTDPELAGLPTEPVDREPFALALQQAGSARDAAFRVHSSLAERTGQLGRLVADVTTQFAASAEVISRHNQVRQLADVVHGEEPNTKRMRLETYVLAAELEQIVAAANTRLRTMTSGRYTLEHDDSAEYRGGQSGLGLAIRDEHTGRARATHSLSGGETFLASLSLALGLAEVVTGQAGGVTLDTLFVDEGFGSLDAETLETAMGTLDALRAGGRTVGLISHVESMKEQVPASLNVVVTDAGPSAIAQENHR</sequence>
<dbReference type="PANTHER" id="PTHR32114:SF2">
    <property type="entry name" value="ABC TRANSPORTER ABCH.3"/>
    <property type="match status" value="1"/>
</dbReference>
<dbReference type="GO" id="GO:0006302">
    <property type="term" value="P:double-strand break repair"/>
    <property type="evidence" value="ECO:0007669"/>
    <property type="project" value="InterPro"/>
</dbReference>
<gene>
    <name evidence="5" type="ORF">E3T53_06140</name>
</gene>
<protein>
    <recommendedName>
        <fullName evidence="3">Nuclease SbcCD subunit C</fullName>
    </recommendedName>
</protein>
<comment type="similarity">
    <text evidence="1">Belongs to the SMC family. SbcC subfamily.</text>
</comment>
<dbReference type="InterPro" id="IPR027417">
    <property type="entry name" value="P-loop_NTPase"/>
</dbReference>
<dbReference type="GO" id="GO:0016887">
    <property type="term" value="F:ATP hydrolysis activity"/>
    <property type="evidence" value="ECO:0007669"/>
    <property type="project" value="InterPro"/>
</dbReference>
<feature type="domain" description="Rad50/SbcC-type AAA" evidence="4">
    <location>
        <begin position="5"/>
        <end position="183"/>
    </location>
</feature>
<dbReference type="AlphaFoldDB" id="A0A4Y8KS62"/>
<dbReference type="Proteomes" id="UP000298218">
    <property type="component" value="Unassembled WGS sequence"/>
</dbReference>
<evidence type="ECO:0000256" key="2">
    <source>
        <dbReference type="ARBA" id="ARBA00011322"/>
    </source>
</evidence>
<accession>A0A4Y8KS62</accession>
<reference evidence="5 6" key="1">
    <citation type="submission" date="2019-03" db="EMBL/GenBank/DDBJ databases">
        <title>Genomics of glacier-inhabiting Cryobacterium strains.</title>
        <authorList>
            <person name="Liu Q."/>
            <person name="Xin Y.-H."/>
        </authorList>
    </citation>
    <scope>NUCLEOTIDE SEQUENCE [LARGE SCALE GENOMIC DNA]</scope>
    <source>
        <strain evidence="5 6">CGMCC 1.4292</strain>
    </source>
</reference>
<evidence type="ECO:0000313" key="6">
    <source>
        <dbReference type="Proteomes" id="UP000298218"/>
    </source>
</evidence>
<evidence type="ECO:0000256" key="1">
    <source>
        <dbReference type="ARBA" id="ARBA00006930"/>
    </source>
</evidence>
<organism evidence="5 6">
    <name type="scientific">Cryobacterium psychrophilum</name>
    <dbReference type="NCBI Taxonomy" id="41988"/>
    <lineage>
        <taxon>Bacteria</taxon>
        <taxon>Bacillati</taxon>
        <taxon>Actinomycetota</taxon>
        <taxon>Actinomycetes</taxon>
        <taxon>Micrococcales</taxon>
        <taxon>Microbacteriaceae</taxon>
        <taxon>Cryobacterium</taxon>
    </lineage>
</organism>
<evidence type="ECO:0000259" key="4">
    <source>
        <dbReference type="Pfam" id="PF13476"/>
    </source>
</evidence>
<comment type="subunit">
    <text evidence="2">Heterodimer of SbcC and SbcD.</text>
</comment>
<dbReference type="SUPFAM" id="SSF52540">
    <property type="entry name" value="P-loop containing nucleoside triphosphate hydrolases"/>
    <property type="match status" value="1"/>
</dbReference>
<evidence type="ECO:0000256" key="3">
    <source>
        <dbReference type="ARBA" id="ARBA00013368"/>
    </source>
</evidence>
<comment type="caution">
    <text evidence="5">The sequence shown here is derived from an EMBL/GenBank/DDBJ whole genome shotgun (WGS) entry which is preliminary data.</text>
</comment>